<proteinExistence type="predicted"/>
<gene>
    <name evidence="1" type="ORF">GCM10009639_49810</name>
</gene>
<reference evidence="1 2" key="1">
    <citation type="journal article" date="2019" name="Int. J. Syst. Evol. Microbiol.">
        <title>The Global Catalogue of Microorganisms (GCM) 10K type strain sequencing project: providing services to taxonomists for standard genome sequencing and annotation.</title>
        <authorList>
            <consortium name="The Broad Institute Genomics Platform"/>
            <consortium name="The Broad Institute Genome Sequencing Center for Infectious Disease"/>
            <person name="Wu L."/>
            <person name="Ma J."/>
        </authorList>
    </citation>
    <scope>NUCLEOTIDE SEQUENCE [LARGE SCALE GENOMIC DNA]</scope>
    <source>
        <strain evidence="1 2">JCM 12393</strain>
    </source>
</reference>
<protein>
    <submittedName>
        <fullName evidence="1">Uncharacterized protein</fullName>
    </submittedName>
</protein>
<evidence type="ECO:0000313" key="2">
    <source>
        <dbReference type="Proteomes" id="UP001499863"/>
    </source>
</evidence>
<evidence type="ECO:0000313" key="1">
    <source>
        <dbReference type="EMBL" id="GAA1404157.1"/>
    </source>
</evidence>
<dbReference type="RefSeq" id="WP_344339721.1">
    <property type="nucleotide sequence ID" value="NZ_BAAAKJ010000270.1"/>
</dbReference>
<comment type="caution">
    <text evidence="1">The sequence shown here is derived from an EMBL/GenBank/DDBJ whole genome shotgun (WGS) entry which is preliminary data.</text>
</comment>
<organism evidence="1 2">
    <name type="scientific">Kitasatospora putterlickiae</name>
    <dbReference type="NCBI Taxonomy" id="221725"/>
    <lineage>
        <taxon>Bacteria</taxon>
        <taxon>Bacillati</taxon>
        <taxon>Actinomycetota</taxon>
        <taxon>Actinomycetes</taxon>
        <taxon>Kitasatosporales</taxon>
        <taxon>Streptomycetaceae</taxon>
        <taxon>Kitasatospora</taxon>
    </lineage>
</organism>
<name>A0ABN1YCL8_9ACTN</name>
<dbReference type="EMBL" id="BAAAKJ010000270">
    <property type="protein sequence ID" value="GAA1404157.1"/>
    <property type="molecule type" value="Genomic_DNA"/>
</dbReference>
<dbReference type="Proteomes" id="UP001499863">
    <property type="component" value="Unassembled WGS sequence"/>
</dbReference>
<sequence length="40" mass="4676">MPDGLRAEVRGYCRIELPTVEQMDVFREAERLSRAFHAIL</sequence>
<accession>A0ABN1YCL8</accession>
<keyword evidence="2" id="KW-1185">Reference proteome</keyword>